<dbReference type="Proteomes" id="UP000553632">
    <property type="component" value="Unassembled WGS sequence"/>
</dbReference>
<feature type="non-terminal residue" evidence="1">
    <location>
        <position position="120"/>
    </location>
</feature>
<evidence type="ECO:0000313" key="1">
    <source>
        <dbReference type="EMBL" id="KAF4721652.1"/>
    </source>
</evidence>
<dbReference type="AlphaFoldDB" id="A0A7J6RN14"/>
<reference evidence="1 2" key="1">
    <citation type="submission" date="2020-04" db="EMBL/GenBank/DDBJ databases">
        <title>Perkinsus olseni comparative genomics.</title>
        <authorList>
            <person name="Bogema D.R."/>
        </authorList>
    </citation>
    <scope>NUCLEOTIDE SEQUENCE [LARGE SCALE GENOMIC DNA]</scope>
    <source>
        <strain evidence="1 2">ATCC PRA-207</strain>
    </source>
</reference>
<proteinExistence type="predicted"/>
<accession>A0A7J6RN14</accession>
<gene>
    <name evidence="1" type="ORF">FOZ63_017951</name>
</gene>
<sequence>LPSVDANVDVLKEGRVRLIFHRARGLASSSPSAVANGVVLAKLLRSSDGAVVYSCSTLRCAIDNWDGSCDINEELVLPIPQGRQAEELIVQMSLMVSYLRKVVPVGSLSGPDERVFEGAP</sequence>
<keyword evidence="2" id="KW-1185">Reference proteome</keyword>
<evidence type="ECO:0000313" key="2">
    <source>
        <dbReference type="Proteomes" id="UP000553632"/>
    </source>
</evidence>
<protein>
    <submittedName>
        <fullName evidence="1">Uncharacterized protein</fullName>
    </submittedName>
</protein>
<comment type="caution">
    <text evidence="1">The sequence shown here is derived from an EMBL/GenBank/DDBJ whole genome shotgun (WGS) entry which is preliminary data.</text>
</comment>
<name>A0A7J6RN14_PEROL</name>
<organism evidence="1 2">
    <name type="scientific">Perkinsus olseni</name>
    <name type="common">Perkinsus atlanticus</name>
    <dbReference type="NCBI Taxonomy" id="32597"/>
    <lineage>
        <taxon>Eukaryota</taxon>
        <taxon>Sar</taxon>
        <taxon>Alveolata</taxon>
        <taxon>Perkinsozoa</taxon>
        <taxon>Perkinsea</taxon>
        <taxon>Perkinsida</taxon>
        <taxon>Perkinsidae</taxon>
        <taxon>Perkinsus</taxon>
    </lineage>
</organism>
<dbReference type="EMBL" id="JABANO010024590">
    <property type="protein sequence ID" value="KAF4721652.1"/>
    <property type="molecule type" value="Genomic_DNA"/>
</dbReference>